<evidence type="ECO:0000256" key="2">
    <source>
        <dbReference type="ARBA" id="ARBA00022980"/>
    </source>
</evidence>
<keyword evidence="3" id="KW-0687">Ribonucleoprotein</keyword>
<evidence type="ECO:0000313" key="4">
    <source>
        <dbReference type="EMBL" id="KAF1975097.1"/>
    </source>
</evidence>
<dbReference type="Gene3D" id="4.10.830.10">
    <property type="entry name" value="30s Ribosomal Protein S14, Chain N"/>
    <property type="match status" value="1"/>
</dbReference>
<comment type="similarity">
    <text evidence="1">Belongs to the universal ribosomal protein uS14 family.</text>
</comment>
<evidence type="ECO:0000256" key="3">
    <source>
        <dbReference type="ARBA" id="ARBA00023274"/>
    </source>
</evidence>
<proteinExistence type="inferred from homology"/>
<evidence type="ECO:0000256" key="1">
    <source>
        <dbReference type="ARBA" id="ARBA00009083"/>
    </source>
</evidence>
<accession>A0A6A5VP82</accession>
<keyword evidence="2" id="KW-0689">Ribosomal protein</keyword>
<reference evidence="4" key="1">
    <citation type="journal article" date="2020" name="Stud. Mycol.">
        <title>101 Dothideomycetes genomes: a test case for predicting lifestyles and emergence of pathogens.</title>
        <authorList>
            <person name="Haridas S."/>
            <person name="Albert R."/>
            <person name="Binder M."/>
            <person name="Bloem J."/>
            <person name="Labutti K."/>
            <person name="Salamov A."/>
            <person name="Andreopoulos B."/>
            <person name="Baker S."/>
            <person name="Barry K."/>
            <person name="Bills G."/>
            <person name="Bluhm B."/>
            <person name="Cannon C."/>
            <person name="Castanera R."/>
            <person name="Culley D."/>
            <person name="Daum C."/>
            <person name="Ezra D."/>
            <person name="Gonzalez J."/>
            <person name="Henrissat B."/>
            <person name="Kuo A."/>
            <person name="Liang C."/>
            <person name="Lipzen A."/>
            <person name="Lutzoni F."/>
            <person name="Magnuson J."/>
            <person name="Mondo S."/>
            <person name="Nolan M."/>
            <person name="Ohm R."/>
            <person name="Pangilinan J."/>
            <person name="Park H.-J."/>
            <person name="Ramirez L."/>
            <person name="Alfaro M."/>
            <person name="Sun H."/>
            <person name="Tritt A."/>
            <person name="Yoshinaga Y."/>
            <person name="Zwiers L.-H."/>
            <person name="Turgeon B."/>
            <person name="Goodwin S."/>
            <person name="Spatafora J."/>
            <person name="Crous P."/>
            <person name="Grigoriev I."/>
        </authorList>
    </citation>
    <scope>NUCLEOTIDE SEQUENCE</scope>
    <source>
        <strain evidence="4">CBS 107.79</strain>
    </source>
</reference>
<dbReference type="PANTHER" id="PTHR12010:SF2">
    <property type="entry name" value="40S RIBOSOMAL PROTEIN S29"/>
    <property type="match status" value="1"/>
</dbReference>
<name>A0A6A5VP82_9PLEO</name>
<dbReference type="AlphaFoldDB" id="A0A6A5VP82"/>
<dbReference type="InterPro" id="IPR039744">
    <property type="entry name" value="RIbosomal_uS14_euk_arc"/>
</dbReference>
<dbReference type="GO" id="GO:0022627">
    <property type="term" value="C:cytosolic small ribosomal subunit"/>
    <property type="evidence" value="ECO:0007669"/>
    <property type="project" value="TreeGrafter"/>
</dbReference>
<organism evidence="4 5">
    <name type="scientific">Bimuria novae-zelandiae CBS 107.79</name>
    <dbReference type="NCBI Taxonomy" id="1447943"/>
    <lineage>
        <taxon>Eukaryota</taxon>
        <taxon>Fungi</taxon>
        <taxon>Dikarya</taxon>
        <taxon>Ascomycota</taxon>
        <taxon>Pezizomycotina</taxon>
        <taxon>Dothideomycetes</taxon>
        <taxon>Pleosporomycetidae</taxon>
        <taxon>Pleosporales</taxon>
        <taxon>Massarineae</taxon>
        <taxon>Didymosphaeriaceae</taxon>
        <taxon>Bimuria</taxon>
    </lineage>
</organism>
<dbReference type="GO" id="GO:0003735">
    <property type="term" value="F:structural constituent of ribosome"/>
    <property type="evidence" value="ECO:0007669"/>
    <property type="project" value="InterPro"/>
</dbReference>
<dbReference type="EMBL" id="ML976672">
    <property type="protein sequence ID" value="KAF1975097.1"/>
    <property type="molecule type" value="Genomic_DNA"/>
</dbReference>
<gene>
    <name evidence="4" type="ORF">BU23DRAFT_504360</name>
</gene>
<dbReference type="GO" id="GO:0002181">
    <property type="term" value="P:cytoplasmic translation"/>
    <property type="evidence" value="ECO:0007669"/>
    <property type="project" value="TreeGrafter"/>
</dbReference>
<evidence type="ECO:0000313" key="5">
    <source>
        <dbReference type="Proteomes" id="UP000800036"/>
    </source>
</evidence>
<sequence>MSHDTVWYSRPRTYGKGSRSCVLTGEKKHAGLIRKHGLNMSWQAFWEKTANIGFVKARRFYTRSLERC</sequence>
<dbReference type="PANTHER" id="PTHR12010">
    <property type="entry name" value="40S RIBOSOMAL PROTEIN S29"/>
    <property type="match status" value="1"/>
</dbReference>
<dbReference type="Proteomes" id="UP000800036">
    <property type="component" value="Unassembled WGS sequence"/>
</dbReference>
<dbReference type="InterPro" id="IPR043140">
    <property type="entry name" value="Ribosomal_uS14_sf"/>
</dbReference>
<dbReference type="GO" id="GO:0008270">
    <property type="term" value="F:zinc ion binding"/>
    <property type="evidence" value="ECO:0007669"/>
    <property type="project" value="InterPro"/>
</dbReference>
<keyword evidence="5" id="KW-1185">Reference proteome</keyword>
<protein>
    <submittedName>
        <fullName evidence="4">Uncharacterized protein</fullName>
    </submittedName>
</protein>
<dbReference type="FunFam" id="4.10.830.10:FF:000002">
    <property type="entry name" value="40S ribosomal protein S29"/>
    <property type="match status" value="1"/>
</dbReference>
<dbReference type="OrthoDB" id="10252683at2759"/>